<dbReference type="PROSITE" id="PS50112">
    <property type="entry name" value="PAS"/>
    <property type="match status" value="1"/>
</dbReference>
<dbReference type="Gene3D" id="3.30.450.20">
    <property type="entry name" value="PAS domain"/>
    <property type="match status" value="1"/>
</dbReference>
<feature type="domain" description="GGDEF" evidence="5">
    <location>
        <begin position="458"/>
        <end position="589"/>
    </location>
</feature>
<dbReference type="RefSeq" id="WP_146403347.1">
    <property type="nucleotide sequence ID" value="NZ_SJPQ01000005.1"/>
</dbReference>
<evidence type="ECO:0000256" key="2">
    <source>
        <dbReference type="ARBA" id="ARBA00034247"/>
    </source>
</evidence>
<dbReference type="InterPro" id="IPR050469">
    <property type="entry name" value="Diguanylate_Cyclase"/>
</dbReference>
<gene>
    <name evidence="7" type="primary">pleD_6</name>
    <name evidence="7" type="ORF">Mal64_38560</name>
</gene>
<dbReference type="NCBIfam" id="TIGR00229">
    <property type="entry name" value="sensory_box"/>
    <property type="match status" value="1"/>
</dbReference>
<dbReference type="PROSITE" id="PS51832">
    <property type="entry name" value="HD_GYP"/>
    <property type="match status" value="1"/>
</dbReference>
<dbReference type="OrthoDB" id="9759601at2"/>
<dbReference type="InterPro" id="IPR000160">
    <property type="entry name" value="GGDEF_dom"/>
</dbReference>
<feature type="compositionally biased region" description="Pro residues" evidence="3">
    <location>
        <begin position="742"/>
        <end position="752"/>
    </location>
</feature>
<keyword evidence="8" id="KW-1185">Reference proteome</keyword>
<comment type="catalytic activity">
    <reaction evidence="2">
        <text>2 GTP = 3',3'-c-di-GMP + 2 diphosphate</text>
        <dbReference type="Rhea" id="RHEA:24898"/>
        <dbReference type="ChEBI" id="CHEBI:33019"/>
        <dbReference type="ChEBI" id="CHEBI:37565"/>
        <dbReference type="ChEBI" id="CHEBI:58805"/>
        <dbReference type="EC" id="2.7.7.65"/>
    </reaction>
</comment>
<dbReference type="InterPro" id="IPR000014">
    <property type="entry name" value="PAS"/>
</dbReference>
<proteinExistence type="predicted"/>
<dbReference type="EMBL" id="SJPQ01000005">
    <property type="protein sequence ID" value="TWT86316.1"/>
    <property type="molecule type" value="Genomic_DNA"/>
</dbReference>
<dbReference type="SMART" id="SM00091">
    <property type="entry name" value="PAS"/>
    <property type="match status" value="1"/>
</dbReference>
<evidence type="ECO:0000259" key="5">
    <source>
        <dbReference type="PROSITE" id="PS50887"/>
    </source>
</evidence>
<evidence type="ECO:0000313" key="7">
    <source>
        <dbReference type="EMBL" id="TWT86316.1"/>
    </source>
</evidence>
<dbReference type="InterPro" id="IPR043128">
    <property type="entry name" value="Rev_trsase/Diguanyl_cyclase"/>
</dbReference>
<dbReference type="InterPro" id="IPR035965">
    <property type="entry name" value="PAS-like_dom_sf"/>
</dbReference>
<reference evidence="7 8" key="1">
    <citation type="submission" date="2019-02" db="EMBL/GenBank/DDBJ databases">
        <title>Deep-cultivation of Planctomycetes and their phenomic and genomic characterization uncovers novel biology.</title>
        <authorList>
            <person name="Wiegand S."/>
            <person name="Jogler M."/>
            <person name="Boedeker C."/>
            <person name="Pinto D."/>
            <person name="Vollmers J."/>
            <person name="Rivas-Marin E."/>
            <person name="Kohn T."/>
            <person name="Peeters S.H."/>
            <person name="Heuer A."/>
            <person name="Rast P."/>
            <person name="Oberbeckmann S."/>
            <person name="Bunk B."/>
            <person name="Jeske O."/>
            <person name="Meyerdierks A."/>
            <person name="Storesund J.E."/>
            <person name="Kallscheuer N."/>
            <person name="Luecker S."/>
            <person name="Lage O.M."/>
            <person name="Pohl T."/>
            <person name="Merkel B.J."/>
            <person name="Hornburger P."/>
            <person name="Mueller R.-W."/>
            <person name="Bruemmer F."/>
            <person name="Labrenz M."/>
            <person name="Spormann A.M."/>
            <person name="Op Den Camp H."/>
            <person name="Overmann J."/>
            <person name="Amann R."/>
            <person name="Jetten M.S.M."/>
            <person name="Mascher T."/>
            <person name="Medema M.H."/>
            <person name="Devos D.P."/>
            <person name="Kaster A.-K."/>
            <person name="Ovreas L."/>
            <person name="Rohde M."/>
            <person name="Galperin M.Y."/>
            <person name="Jogler C."/>
        </authorList>
    </citation>
    <scope>NUCLEOTIDE SEQUENCE [LARGE SCALE GENOMIC DNA]</scope>
    <source>
        <strain evidence="7 8">Mal64</strain>
    </source>
</reference>
<dbReference type="GO" id="GO:1902201">
    <property type="term" value="P:negative regulation of bacterial-type flagellum-dependent cell motility"/>
    <property type="evidence" value="ECO:0007669"/>
    <property type="project" value="TreeGrafter"/>
</dbReference>
<dbReference type="SUPFAM" id="SSF55073">
    <property type="entry name" value="Nucleotide cyclase"/>
    <property type="match status" value="1"/>
</dbReference>
<dbReference type="SMART" id="SM00471">
    <property type="entry name" value="HDc"/>
    <property type="match status" value="1"/>
</dbReference>
<dbReference type="PANTHER" id="PTHR45138">
    <property type="entry name" value="REGULATORY COMPONENTS OF SENSORY TRANSDUCTION SYSTEM"/>
    <property type="match status" value="1"/>
</dbReference>
<evidence type="ECO:0000259" key="4">
    <source>
        <dbReference type="PROSITE" id="PS50112"/>
    </source>
</evidence>
<dbReference type="Pfam" id="PF13487">
    <property type="entry name" value="HD_5"/>
    <property type="match status" value="1"/>
</dbReference>
<comment type="caution">
    <text evidence="7">The sequence shown here is derived from an EMBL/GenBank/DDBJ whole genome shotgun (WGS) entry which is preliminary data.</text>
</comment>
<dbReference type="PROSITE" id="PS50887">
    <property type="entry name" value="GGDEF"/>
    <property type="match status" value="1"/>
</dbReference>
<dbReference type="InterPro" id="IPR003607">
    <property type="entry name" value="HD/PDEase_dom"/>
</dbReference>
<dbReference type="Proteomes" id="UP000315440">
    <property type="component" value="Unassembled WGS sequence"/>
</dbReference>
<sequence>MRPVDAPPTTDSQQTAPQGESTPPHKGEAGNLQQISRLLSELESAAVESGQATPAPIGPNDPGLRLAEARLGIAGALFTALRCKNAAAAAHSLRVAIGCSRWAVALNMPEKLRSQLEFVALLHDIGKIGVPDAVLVKPGRLTNEEIDVLESSRDLGRHILQTTGAPAPLVEAMVASAAHFDGGRQHVPLAGDQIPFVSRMLAIVDAYDSMTTDHVYRPARSRERALSELQQCAGSQFDPDLVNSFCDLFSRDQSELERDVARRWLSRLGDFEESFDWKPELVTARPGAAGGPSPFETKLIENMHDAVLFVDSQLVITRWNTGAERLTGVAASAAVGKKMLPSLLDMSDDTGKLIEDLRCPVLRSVKGGVQVIERISVMGRNGRSVAVDLHAMPVPDPKGDTLGASVLLHDASSVATLEERCQALHTEMTKDPMTQVANRAEFDRMLASFIDAHQETGLPCSLIMADIDRFKRINDTYGHQAGDAAIMTFAKLLKTSCRSGDLVARYGGEEFAVLCADCNNASAARRAEQMRKRLAETSHSELGGNPITASFGVTELQPGDTPESMLRRSDRGLLLAKDQGRNQVVQLGDGMGDAPKAKKSWWKFPVWGGAKLIETRLVTNVPIEIAVEKLRGFISDRDAKILHITENELRLQVTELIAVSGSTVRPQDFMIDMLLSQEHIERTNSSGLASGKYVQTNADVTIRPKRDRDRRQKDVSEQARRLLGSLKSYLMAKETSADPPKAEPAPSEPAQA</sequence>
<evidence type="ECO:0000259" key="6">
    <source>
        <dbReference type="PROSITE" id="PS51832"/>
    </source>
</evidence>
<dbReference type="SMART" id="SM00267">
    <property type="entry name" value="GGDEF"/>
    <property type="match status" value="1"/>
</dbReference>
<feature type="region of interest" description="Disordered" evidence="3">
    <location>
        <begin position="729"/>
        <end position="752"/>
    </location>
</feature>
<dbReference type="GO" id="GO:0043709">
    <property type="term" value="P:cell adhesion involved in single-species biofilm formation"/>
    <property type="evidence" value="ECO:0007669"/>
    <property type="project" value="TreeGrafter"/>
</dbReference>
<dbReference type="GO" id="GO:0052621">
    <property type="term" value="F:diguanylate cyclase activity"/>
    <property type="evidence" value="ECO:0007669"/>
    <property type="project" value="UniProtKB-EC"/>
</dbReference>
<dbReference type="InterPro" id="IPR013656">
    <property type="entry name" value="PAS_4"/>
</dbReference>
<protein>
    <recommendedName>
        <fullName evidence="1">diguanylate cyclase</fullName>
        <ecNumber evidence="1">2.7.7.65</ecNumber>
    </recommendedName>
</protein>
<dbReference type="AlphaFoldDB" id="A0A5C5ZGG9"/>
<dbReference type="Pfam" id="PF00990">
    <property type="entry name" value="GGDEF"/>
    <property type="match status" value="1"/>
</dbReference>
<dbReference type="NCBIfam" id="TIGR00254">
    <property type="entry name" value="GGDEF"/>
    <property type="match status" value="1"/>
</dbReference>
<dbReference type="CDD" id="cd00077">
    <property type="entry name" value="HDc"/>
    <property type="match status" value="1"/>
</dbReference>
<dbReference type="InterPro" id="IPR029787">
    <property type="entry name" value="Nucleotide_cyclase"/>
</dbReference>
<evidence type="ECO:0000313" key="8">
    <source>
        <dbReference type="Proteomes" id="UP000315440"/>
    </source>
</evidence>
<dbReference type="CDD" id="cd01949">
    <property type="entry name" value="GGDEF"/>
    <property type="match status" value="1"/>
</dbReference>
<dbReference type="SUPFAM" id="SSF55785">
    <property type="entry name" value="PYP-like sensor domain (PAS domain)"/>
    <property type="match status" value="1"/>
</dbReference>
<evidence type="ECO:0000256" key="1">
    <source>
        <dbReference type="ARBA" id="ARBA00012528"/>
    </source>
</evidence>
<dbReference type="CDD" id="cd00130">
    <property type="entry name" value="PAS"/>
    <property type="match status" value="1"/>
</dbReference>
<feature type="domain" description="HD-GYP" evidence="6">
    <location>
        <begin position="66"/>
        <end position="261"/>
    </location>
</feature>
<feature type="domain" description="PAS" evidence="4">
    <location>
        <begin position="298"/>
        <end position="348"/>
    </location>
</feature>
<evidence type="ECO:0000256" key="3">
    <source>
        <dbReference type="SAM" id="MobiDB-lite"/>
    </source>
</evidence>
<dbReference type="PANTHER" id="PTHR45138:SF9">
    <property type="entry name" value="DIGUANYLATE CYCLASE DGCM-RELATED"/>
    <property type="match status" value="1"/>
</dbReference>
<dbReference type="InterPro" id="IPR037522">
    <property type="entry name" value="HD_GYP_dom"/>
</dbReference>
<feature type="region of interest" description="Disordered" evidence="3">
    <location>
        <begin position="1"/>
        <end position="32"/>
    </location>
</feature>
<dbReference type="Gene3D" id="1.10.3210.10">
    <property type="entry name" value="Hypothetical protein af1432"/>
    <property type="match status" value="1"/>
</dbReference>
<dbReference type="Pfam" id="PF08448">
    <property type="entry name" value="PAS_4"/>
    <property type="match status" value="1"/>
</dbReference>
<dbReference type="SUPFAM" id="SSF109604">
    <property type="entry name" value="HD-domain/PDEase-like"/>
    <property type="match status" value="1"/>
</dbReference>
<accession>A0A5C5ZGG9</accession>
<organism evidence="7 8">
    <name type="scientific">Pseudobythopirellula maris</name>
    <dbReference type="NCBI Taxonomy" id="2527991"/>
    <lineage>
        <taxon>Bacteria</taxon>
        <taxon>Pseudomonadati</taxon>
        <taxon>Planctomycetota</taxon>
        <taxon>Planctomycetia</taxon>
        <taxon>Pirellulales</taxon>
        <taxon>Lacipirellulaceae</taxon>
        <taxon>Pseudobythopirellula</taxon>
    </lineage>
</organism>
<dbReference type="EC" id="2.7.7.65" evidence="1"/>
<name>A0A5C5ZGG9_9BACT</name>
<dbReference type="Gene3D" id="3.30.70.270">
    <property type="match status" value="1"/>
</dbReference>
<feature type="compositionally biased region" description="Polar residues" evidence="3">
    <location>
        <begin position="9"/>
        <end position="21"/>
    </location>
</feature>
<dbReference type="FunFam" id="3.30.70.270:FF:000001">
    <property type="entry name" value="Diguanylate cyclase domain protein"/>
    <property type="match status" value="1"/>
</dbReference>
<dbReference type="GO" id="GO:0005886">
    <property type="term" value="C:plasma membrane"/>
    <property type="evidence" value="ECO:0007669"/>
    <property type="project" value="TreeGrafter"/>
</dbReference>